<feature type="chain" id="PRO_5029915980" description="ADAM10 endopeptidase" evidence="7">
    <location>
        <begin position="23"/>
        <end position="764"/>
    </location>
</feature>
<keyword evidence="3" id="KW-0165">Cleavage on pair of basic residues</keyword>
<dbReference type="SUPFAM" id="SSF55486">
    <property type="entry name" value="Metalloproteases ('zincins'), catalytic domain"/>
    <property type="match status" value="1"/>
</dbReference>
<keyword evidence="6" id="KW-0472">Membrane</keyword>
<dbReference type="PROSITE" id="PS50215">
    <property type="entry name" value="ADAM_MEPRO"/>
    <property type="match status" value="1"/>
</dbReference>
<dbReference type="InterPro" id="IPR049038">
    <property type="entry name" value="ADAM10_Cys-rich"/>
</dbReference>
<dbReference type="Pfam" id="PF21299">
    <property type="entry name" value="ADAM10_Cys-rich"/>
    <property type="match status" value="1"/>
</dbReference>
<feature type="binding site" evidence="4">
    <location>
        <position position="401"/>
    </location>
    <ligand>
        <name>Zn(2+)</name>
        <dbReference type="ChEBI" id="CHEBI:29105"/>
        <note>catalytic</note>
    </ligand>
</feature>
<feature type="region of interest" description="Disordered" evidence="5">
    <location>
        <begin position="704"/>
        <end position="764"/>
    </location>
</feature>
<keyword evidence="6" id="KW-0812">Transmembrane</keyword>
<dbReference type="GO" id="GO:0006509">
    <property type="term" value="P:membrane protein ectodomain proteolysis"/>
    <property type="evidence" value="ECO:0007669"/>
    <property type="project" value="TreeGrafter"/>
</dbReference>
<feature type="signal peptide" evidence="7">
    <location>
        <begin position="1"/>
        <end position="22"/>
    </location>
</feature>
<reference evidence="10" key="1">
    <citation type="submission" date="2021-01" db="UniProtKB">
        <authorList>
            <consortium name="EnsemblMetazoa"/>
        </authorList>
    </citation>
    <scope>IDENTIFICATION</scope>
</reference>
<dbReference type="Proteomes" id="UP000594262">
    <property type="component" value="Unplaced"/>
</dbReference>
<feature type="binding site" evidence="4">
    <location>
        <position position="391"/>
    </location>
    <ligand>
        <name>Zn(2+)</name>
        <dbReference type="ChEBI" id="CHEBI:29105"/>
        <note>catalytic</note>
    </ligand>
</feature>
<feature type="domain" description="Peptidase M12B" evidence="9">
    <location>
        <begin position="238"/>
        <end position="458"/>
    </location>
</feature>
<keyword evidence="11" id="KW-1185">Reference proteome</keyword>
<protein>
    <recommendedName>
        <fullName evidence="2">ADAM10 endopeptidase</fullName>
        <ecNumber evidence="2">3.4.24.81</ecNumber>
    </recommendedName>
</protein>
<dbReference type="Gene3D" id="3.40.390.10">
    <property type="entry name" value="Collagenase (Catalytic Domain)"/>
    <property type="match status" value="1"/>
</dbReference>
<dbReference type="GO" id="GO:0004222">
    <property type="term" value="F:metalloendopeptidase activity"/>
    <property type="evidence" value="ECO:0007669"/>
    <property type="project" value="InterPro"/>
</dbReference>
<dbReference type="GO" id="GO:0007219">
    <property type="term" value="P:Notch signaling pathway"/>
    <property type="evidence" value="ECO:0007669"/>
    <property type="project" value="TreeGrafter"/>
</dbReference>
<keyword evidence="7" id="KW-0732">Signal</keyword>
<evidence type="ECO:0000259" key="8">
    <source>
        <dbReference type="PROSITE" id="PS50214"/>
    </source>
</evidence>
<evidence type="ECO:0000256" key="5">
    <source>
        <dbReference type="SAM" id="MobiDB-lite"/>
    </source>
</evidence>
<dbReference type="GeneID" id="136815233"/>
<dbReference type="RefSeq" id="XP_066927778.1">
    <property type="nucleotide sequence ID" value="XM_067071677.1"/>
</dbReference>
<sequence>MTSWRVAKWILVDLLLVAFLFGKFAESAARVKRNALSDSITHYEPLNYPKHILNAGHSRVKRSTYPNEKLFLNFKAFRRNFVLNLEQEKSLFSDGFEFDGNSGFSPSNLYEGHLHGDPLSRVHGFIYDDIFEGQIHCGDGNEFHIESIIQYKHLNHSKDVHSVIYNTKDVLPPKQHMCGGVKAQTKDWMQSQTNETHSRYIKYNPSSMYGPQVHHRQRRAFDNQKTECRMLLRADFTYRDWASDDSRAMSLMSQYVKSISHIYESTNFAGGAPEGITLKIKKISIIPTTGSQLSSTEKQFASQNIGVEKFLDLASLDNHDDYCLAYVFAHRDFSMGVLGLAWIGDATGAGGICDRHQTIQGTLKSLNTGIVTNLNYGSTMSQKVTQITFAHEVGHNFGSQHDPAGACSPGQSGGGNFIMYAKATSGSDTNNFKFSQCSKNYIWPVLQARSPTCFNKNTDPSCGNRVREGDEECDCGFADGGCKNDTCCYPADHADKDKRCKLTSKAQAVGALGCTQANSLCCDPSTCKPYTSNNYQCAPATECASASICVSTNQTCPAATPKPDQTLCNNGSNICDKGECSGSICTLKGQIECQCTDEKNYCKICCQNSNVTECKPATVSGDEKFLHSGSPCNNYAGYCDFLNKCRKVDAEGPLSRLKDLFFSSESIDNILDWMKSYWWACVLIGLGLILFMAAFIACCSVHTPSSNPNKPPPRHLSIPRTISRRNRQPPSAPPSTSGYNRQEQPEGPPGYDTALREGHGYEMR</sequence>
<dbReference type="EC" id="3.4.24.81" evidence="2"/>
<keyword evidence="6" id="KW-1133">Transmembrane helix</keyword>
<evidence type="ECO:0000313" key="11">
    <source>
        <dbReference type="Proteomes" id="UP000594262"/>
    </source>
</evidence>
<evidence type="ECO:0000256" key="6">
    <source>
        <dbReference type="SAM" id="Phobius"/>
    </source>
</evidence>
<dbReference type="InterPro" id="IPR001762">
    <property type="entry name" value="Disintegrin_dom"/>
</dbReference>
<evidence type="ECO:0000259" key="9">
    <source>
        <dbReference type="PROSITE" id="PS50215"/>
    </source>
</evidence>
<feature type="compositionally biased region" description="Basic and acidic residues" evidence="5">
    <location>
        <begin position="754"/>
        <end position="764"/>
    </location>
</feature>
<dbReference type="PROSITE" id="PS50214">
    <property type="entry name" value="DISINTEGRIN_2"/>
    <property type="match status" value="1"/>
</dbReference>
<keyword evidence="4" id="KW-0479">Metal-binding</keyword>
<dbReference type="GO" id="GO:0005886">
    <property type="term" value="C:plasma membrane"/>
    <property type="evidence" value="ECO:0007669"/>
    <property type="project" value="TreeGrafter"/>
</dbReference>
<evidence type="ECO:0000256" key="4">
    <source>
        <dbReference type="PROSITE-ProRule" id="PRU00276"/>
    </source>
</evidence>
<keyword evidence="4" id="KW-0862">Zinc</keyword>
<feature type="active site" evidence="4">
    <location>
        <position position="392"/>
    </location>
</feature>
<evidence type="ECO:0000313" key="10">
    <source>
        <dbReference type="EnsemblMetazoa" id="CLYHEMP012658.1"/>
    </source>
</evidence>
<dbReference type="GO" id="GO:0046872">
    <property type="term" value="F:metal ion binding"/>
    <property type="evidence" value="ECO:0007669"/>
    <property type="project" value="UniProtKB-KW"/>
</dbReference>
<comment type="caution">
    <text evidence="4">Lacks conserved residue(s) required for the propagation of feature annotation.</text>
</comment>
<dbReference type="Pfam" id="PF13574">
    <property type="entry name" value="Reprolysin_2"/>
    <property type="match status" value="1"/>
</dbReference>
<dbReference type="InterPro" id="IPR001590">
    <property type="entry name" value="Peptidase_M12B"/>
</dbReference>
<accession>A0A7M5VAA8</accession>
<dbReference type="InterPro" id="IPR051489">
    <property type="entry name" value="ADAM_Metalloproteinase"/>
</dbReference>
<evidence type="ECO:0000256" key="1">
    <source>
        <dbReference type="ARBA" id="ARBA00001809"/>
    </source>
</evidence>
<dbReference type="PANTHER" id="PTHR45702:SF2">
    <property type="entry name" value="KUZBANIAN, ISOFORM A"/>
    <property type="match status" value="1"/>
</dbReference>
<feature type="transmembrane region" description="Helical" evidence="6">
    <location>
        <begin position="677"/>
        <end position="701"/>
    </location>
</feature>
<organism evidence="10 11">
    <name type="scientific">Clytia hemisphaerica</name>
    <dbReference type="NCBI Taxonomy" id="252671"/>
    <lineage>
        <taxon>Eukaryota</taxon>
        <taxon>Metazoa</taxon>
        <taxon>Cnidaria</taxon>
        <taxon>Hydrozoa</taxon>
        <taxon>Hydroidolina</taxon>
        <taxon>Leptothecata</taxon>
        <taxon>Obeliida</taxon>
        <taxon>Clytiidae</taxon>
        <taxon>Clytia</taxon>
    </lineage>
</organism>
<dbReference type="OrthoDB" id="2149267at2759"/>
<dbReference type="SMART" id="SM00050">
    <property type="entry name" value="DISIN"/>
    <property type="match status" value="1"/>
</dbReference>
<feature type="binding site" evidence="4">
    <location>
        <position position="395"/>
    </location>
    <ligand>
        <name>Zn(2+)</name>
        <dbReference type="ChEBI" id="CHEBI:29105"/>
        <note>catalytic</note>
    </ligand>
</feature>
<feature type="domain" description="Disintegrin" evidence="8">
    <location>
        <begin position="459"/>
        <end position="564"/>
    </location>
</feature>
<dbReference type="InterPro" id="IPR024079">
    <property type="entry name" value="MetalloPept_cat_dom_sf"/>
</dbReference>
<dbReference type="AlphaFoldDB" id="A0A7M5VAA8"/>
<dbReference type="PANTHER" id="PTHR45702">
    <property type="entry name" value="ADAM10/ADAM17 METALLOPEPTIDASE FAMILY MEMBER"/>
    <property type="match status" value="1"/>
</dbReference>
<name>A0A7M5VAA8_9CNID</name>
<dbReference type="EnsemblMetazoa" id="CLYHEMT012658.1">
    <property type="protein sequence ID" value="CLYHEMP012658.1"/>
    <property type="gene ID" value="CLYHEMG012658"/>
</dbReference>
<proteinExistence type="predicted"/>
<evidence type="ECO:0000256" key="2">
    <source>
        <dbReference type="ARBA" id="ARBA00012332"/>
    </source>
</evidence>
<evidence type="ECO:0000256" key="7">
    <source>
        <dbReference type="SAM" id="SignalP"/>
    </source>
</evidence>
<comment type="catalytic activity">
    <reaction evidence="1">
        <text>Endopeptidase of broad specificity.</text>
        <dbReference type="EC" id="3.4.24.81"/>
    </reaction>
</comment>
<evidence type="ECO:0000256" key="3">
    <source>
        <dbReference type="ARBA" id="ARBA00022685"/>
    </source>
</evidence>